<evidence type="ECO:0000256" key="6">
    <source>
        <dbReference type="ARBA" id="ARBA00023136"/>
    </source>
</evidence>
<dbReference type="SMART" id="SM00409">
    <property type="entry name" value="IG"/>
    <property type="match status" value="3"/>
</dbReference>
<dbReference type="GO" id="GO:0033691">
    <property type="term" value="F:sialic acid binding"/>
    <property type="evidence" value="ECO:0007669"/>
    <property type="project" value="TreeGrafter"/>
</dbReference>
<evidence type="ECO:0000256" key="9">
    <source>
        <dbReference type="SAM" id="MobiDB-lite"/>
    </source>
</evidence>
<keyword evidence="3" id="KW-0430">Lectin</keyword>
<proteinExistence type="inferred from homology"/>
<dbReference type="InterPro" id="IPR003598">
    <property type="entry name" value="Ig_sub2"/>
</dbReference>
<comment type="subcellular location">
    <subcellularLocation>
        <location evidence="1">Membrane</location>
        <topology evidence="1">Single-pass type I membrane protein</topology>
    </subcellularLocation>
</comment>
<dbReference type="Pfam" id="PF08205">
    <property type="entry name" value="C2-set_2"/>
    <property type="match status" value="1"/>
</dbReference>
<keyword evidence="7" id="KW-1015">Disulfide bond</keyword>
<evidence type="ECO:0000256" key="8">
    <source>
        <dbReference type="ARBA" id="ARBA00038361"/>
    </source>
</evidence>
<dbReference type="Pfam" id="PF13895">
    <property type="entry name" value="Ig_2"/>
    <property type="match status" value="1"/>
</dbReference>
<feature type="domain" description="Ig-like" evidence="11">
    <location>
        <begin position="231"/>
        <end position="313"/>
    </location>
</feature>
<evidence type="ECO:0000256" key="3">
    <source>
        <dbReference type="ARBA" id="ARBA00022734"/>
    </source>
</evidence>
<protein>
    <recommendedName>
        <fullName evidence="11">Ig-like domain-containing protein</fullName>
    </recommendedName>
</protein>
<evidence type="ECO:0000256" key="1">
    <source>
        <dbReference type="ARBA" id="ARBA00004479"/>
    </source>
</evidence>
<dbReference type="SUPFAM" id="SSF48726">
    <property type="entry name" value="Immunoglobulin"/>
    <property type="match status" value="4"/>
</dbReference>
<name>A0A8C3I2G7_CHRPI</name>
<dbReference type="Gene3D" id="2.60.40.10">
    <property type="entry name" value="Immunoglobulins"/>
    <property type="match status" value="5"/>
</dbReference>
<reference evidence="12" key="1">
    <citation type="submission" date="2025-08" db="UniProtKB">
        <authorList>
            <consortium name="Ensembl"/>
        </authorList>
    </citation>
    <scope>IDENTIFICATION</scope>
</reference>
<evidence type="ECO:0000256" key="5">
    <source>
        <dbReference type="ARBA" id="ARBA00022989"/>
    </source>
</evidence>
<dbReference type="Pfam" id="PF13927">
    <property type="entry name" value="Ig_3"/>
    <property type="match status" value="1"/>
</dbReference>
<evidence type="ECO:0000256" key="2">
    <source>
        <dbReference type="ARBA" id="ARBA00022692"/>
    </source>
</evidence>
<feature type="domain" description="Ig-like" evidence="11">
    <location>
        <begin position="320"/>
        <end position="415"/>
    </location>
</feature>
<sequence>MVGLCSLWVPLRSLSIHAGSLSQLLGFTLTVPQSVSVQEGLCVLVPCNFKYPASYDTKNSPARLYRYWYKDPADVGRNPPVASSDPSRLVTQETQGRFRLAENPARGDCSVQISDARQTDAGRYFLRVEGDFKYTYRTSADGTDLTLTISVPGTLLAGEPVTVTCTAPGRCSGTPPRVTWMGPFSDTARNVSAQLANGTWAHSSALSFTPTPGKHGKELVCSVTYRPPWGPSTSKTVQLHVVYPSAGIPTLGCEASSRPEATLSWAKGNESLSPGQGGAGHLELPNLSRGDAGEYRCWAKNSYGSASRALRVHVQSKVTPEITVSRANRSDPQLFQGTLTAREGDSLRFLCSVASSPPTALCWVRGGRAVEGAHPAGENQLRLELPNVTAKDGGLYGCWAKNMESSAQGTFQLLNSSCQHQGPNISCSCSLRSHPPPRLQWQVDGEPLAGNGSRGALQVSSWDQGDEAVSTLSWTGIWDRGPQIFCLGSNPHGTYAALHFDFSPPRRGETLGLLGSVPSSGRGVGSGGGGGGWEPGLLGSLPAVPYAPMQSAQQGGCKSLPGVSALLLTQHHKTPAAHQTKGIQDGAATAQAPLGPGEPDELHYAAIDFSKLQRKGAEPPEAPATEYSAVRWK</sequence>
<dbReference type="InterPro" id="IPR013162">
    <property type="entry name" value="CD80_C2-set"/>
</dbReference>
<feature type="signal peptide" evidence="10">
    <location>
        <begin position="1"/>
        <end position="18"/>
    </location>
</feature>
<dbReference type="InterPro" id="IPR003599">
    <property type="entry name" value="Ig_sub"/>
</dbReference>
<feature type="region of interest" description="Disordered" evidence="9">
    <location>
        <begin position="613"/>
        <end position="633"/>
    </location>
</feature>
<dbReference type="CDD" id="cd00096">
    <property type="entry name" value="Ig"/>
    <property type="match status" value="1"/>
</dbReference>
<keyword evidence="4" id="KW-0130">Cell adhesion</keyword>
<dbReference type="InterPro" id="IPR013783">
    <property type="entry name" value="Ig-like_fold"/>
</dbReference>
<dbReference type="InterPro" id="IPR007110">
    <property type="entry name" value="Ig-like_dom"/>
</dbReference>
<evidence type="ECO:0000256" key="10">
    <source>
        <dbReference type="SAM" id="SignalP"/>
    </source>
</evidence>
<dbReference type="Ensembl" id="ENSCPBT00000032341.1">
    <property type="protein sequence ID" value="ENSCPBP00000027480.1"/>
    <property type="gene ID" value="ENSCPBG00000019426.1"/>
</dbReference>
<keyword evidence="13" id="KW-1185">Reference proteome</keyword>
<comment type="similarity">
    <text evidence="8">Belongs to the immunoglobulin superfamily. SIGLEC (sialic acid binding Ig-like lectin) family.</text>
</comment>
<dbReference type="AlphaFoldDB" id="A0A8C3I2G7"/>
<dbReference type="Pfam" id="PF07686">
    <property type="entry name" value="V-set"/>
    <property type="match status" value="1"/>
</dbReference>
<evidence type="ECO:0000256" key="4">
    <source>
        <dbReference type="ARBA" id="ARBA00022889"/>
    </source>
</evidence>
<dbReference type="GO" id="GO:0005886">
    <property type="term" value="C:plasma membrane"/>
    <property type="evidence" value="ECO:0007669"/>
    <property type="project" value="TreeGrafter"/>
</dbReference>
<dbReference type="Proteomes" id="UP000694380">
    <property type="component" value="Unplaced"/>
</dbReference>
<dbReference type="SMART" id="SM00408">
    <property type="entry name" value="IGc2"/>
    <property type="match status" value="2"/>
</dbReference>
<evidence type="ECO:0000313" key="12">
    <source>
        <dbReference type="Ensembl" id="ENSCPBP00000027480.1"/>
    </source>
</evidence>
<feature type="chain" id="PRO_5046096648" description="Ig-like domain-containing protein" evidence="10">
    <location>
        <begin position="19"/>
        <end position="633"/>
    </location>
</feature>
<keyword evidence="2" id="KW-0812">Transmembrane</keyword>
<dbReference type="InterPro" id="IPR013106">
    <property type="entry name" value="Ig_V-set"/>
</dbReference>
<accession>A0A8C3I2G7</accession>
<evidence type="ECO:0000259" key="11">
    <source>
        <dbReference type="PROSITE" id="PS50835"/>
    </source>
</evidence>
<dbReference type="InterPro" id="IPR036179">
    <property type="entry name" value="Ig-like_dom_sf"/>
</dbReference>
<keyword evidence="6" id="KW-0472">Membrane</keyword>
<dbReference type="GO" id="GO:0007155">
    <property type="term" value="P:cell adhesion"/>
    <property type="evidence" value="ECO:0007669"/>
    <property type="project" value="UniProtKB-KW"/>
</dbReference>
<dbReference type="GeneTree" id="ENSGT01150000286907"/>
<evidence type="ECO:0000256" key="7">
    <source>
        <dbReference type="ARBA" id="ARBA00023157"/>
    </source>
</evidence>
<reference evidence="12" key="2">
    <citation type="submission" date="2025-09" db="UniProtKB">
        <authorList>
            <consortium name="Ensembl"/>
        </authorList>
    </citation>
    <scope>IDENTIFICATION</scope>
</reference>
<organism evidence="12 13">
    <name type="scientific">Chrysemys picta bellii</name>
    <name type="common">Western painted turtle</name>
    <name type="synonym">Emys bellii</name>
    <dbReference type="NCBI Taxonomy" id="8478"/>
    <lineage>
        <taxon>Eukaryota</taxon>
        <taxon>Metazoa</taxon>
        <taxon>Chordata</taxon>
        <taxon>Craniata</taxon>
        <taxon>Vertebrata</taxon>
        <taxon>Euteleostomi</taxon>
        <taxon>Archelosauria</taxon>
        <taxon>Testudinata</taxon>
        <taxon>Testudines</taxon>
        <taxon>Cryptodira</taxon>
        <taxon>Durocryptodira</taxon>
        <taxon>Testudinoidea</taxon>
        <taxon>Emydidae</taxon>
        <taxon>Chrysemys</taxon>
    </lineage>
</organism>
<feature type="domain" description="Ig-like" evidence="11">
    <location>
        <begin position="158"/>
        <end position="224"/>
    </location>
</feature>
<dbReference type="PROSITE" id="PS50835">
    <property type="entry name" value="IG_LIKE"/>
    <property type="match status" value="3"/>
</dbReference>
<dbReference type="PANTHER" id="PTHR12035">
    <property type="entry name" value="SIALIC ACID BINDING IMMUNOGLOBULIN-LIKE LECTIN"/>
    <property type="match status" value="1"/>
</dbReference>
<dbReference type="PANTHER" id="PTHR12035:SF125">
    <property type="entry name" value="SIALIC ACID-BINDING IG-LIKE LECTIN 5"/>
    <property type="match status" value="1"/>
</dbReference>
<keyword evidence="10" id="KW-0732">Signal</keyword>
<evidence type="ECO:0000313" key="13">
    <source>
        <dbReference type="Proteomes" id="UP000694380"/>
    </source>
</evidence>
<keyword evidence="5" id="KW-1133">Transmembrane helix</keyword>
<dbReference type="GO" id="GO:0030246">
    <property type="term" value="F:carbohydrate binding"/>
    <property type="evidence" value="ECO:0007669"/>
    <property type="project" value="UniProtKB-KW"/>
</dbReference>
<dbReference type="InterPro" id="IPR051036">
    <property type="entry name" value="SIGLEC"/>
</dbReference>